<evidence type="ECO:0008006" key="8">
    <source>
        <dbReference type="Google" id="ProtNLM"/>
    </source>
</evidence>
<dbReference type="PANTHER" id="PTHR31339:SF46">
    <property type="entry name" value="POLYGALACTURONASE-RELATED"/>
    <property type="match status" value="1"/>
</dbReference>
<protein>
    <recommendedName>
        <fullName evidence="8">Pectate lyase superfamily protein domain-containing protein</fullName>
    </recommendedName>
</protein>
<sequence length="487" mass="54577">MADSLRFQRRRADCAHLLPSILLSHRALLSLTWLLGFVLIVAWQRNAVDRMFVYRRWPPSHRPIPVLRSPAFNLSDFGAVGDGVTVNTEAFERAVSEIRERGGGQLNVQPGRWLTAPFNLTSHMTLFLTENAEILGIDDERYWPLMPPLPSYGHGRERPGARYGSLIHGQNLTDVVITGNNGTINGQGQTWWEKHRKKLLNFTRGPLLQIMWSKDIHISNVTFRDSPFWNLHPYDCQNITIKSVTILAPLSGAPNTDGIDPDSCLNMVIEDCYISVGDDGVAIKSGWDQYGIAYSRPSTNITIRNVIVRSMISAGVSIGSEMSGGVSNVTVDNLLVWNSKRGIRIKTSQGRGGYIQNITYRNLTLDNVRVGIVLKTDYNEHPDEGYDPKALPSIKNISFIGISGWGVRIPVRIYGSPEIPVQNVTFQNMSVGITYKKKHIFQCSFVQGRVIGKVFPTPCENLDLYDEEGHLLRQSKPKNSPDTDYDT</sequence>
<evidence type="ECO:0000313" key="6">
    <source>
        <dbReference type="EMBL" id="RAL41420.1"/>
    </source>
</evidence>
<evidence type="ECO:0000256" key="5">
    <source>
        <dbReference type="SAM" id="Phobius"/>
    </source>
</evidence>
<evidence type="ECO:0000256" key="3">
    <source>
        <dbReference type="ARBA" id="ARBA00023295"/>
    </source>
</evidence>
<comment type="similarity">
    <text evidence="1 4">Belongs to the glycosyl hydrolase 28 family.</text>
</comment>
<dbReference type="InterPro" id="IPR011050">
    <property type="entry name" value="Pectin_lyase_fold/virulence"/>
</dbReference>
<dbReference type="Pfam" id="PF00295">
    <property type="entry name" value="Glyco_hydro_28"/>
    <property type="match status" value="1"/>
</dbReference>
<evidence type="ECO:0000256" key="1">
    <source>
        <dbReference type="ARBA" id="ARBA00008834"/>
    </source>
</evidence>
<dbReference type="SUPFAM" id="SSF51126">
    <property type="entry name" value="Pectin lyase-like"/>
    <property type="match status" value="1"/>
</dbReference>
<dbReference type="Proteomes" id="UP000249390">
    <property type="component" value="Unassembled WGS sequence"/>
</dbReference>
<evidence type="ECO:0000256" key="2">
    <source>
        <dbReference type="ARBA" id="ARBA00022801"/>
    </source>
</evidence>
<dbReference type="PANTHER" id="PTHR31339">
    <property type="entry name" value="PECTIN LYASE-RELATED"/>
    <property type="match status" value="1"/>
</dbReference>
<reference evidence="6 7" key="1">
    <citation type="submission" date="2018-06" db="EMBL/GenBank/DDBJ databases">
        <title>The Genome of Cuscuta australis (Dodder) Provides Insight into the Evolution of Plant Parasitism.</title>
        <authorList>
            <person name="Liu H."/>
        </authorList>
    </citation>
    <scope>NUCLEOTIDE SEQUENCE [LARGE SCALE GENOMIC DNA]</scope>
    <source>
        <strain evidence="7">cv. Yunnan</strain>
        <tissue evidence="6">Vines</tissue>
    </source>
</reference>
<dbReference type="EMBL" id="NQVE01000188">
    <property type="protein sequence ID" value="RAL41420.1"/>
    <property type="molecule type" value="Genomic_DNA"/>
</dbReference>
<dbReference type="Gene3D" id="2.160.20.10">
    <property type="entry name" value="Single-stranded right-handed beta-helix, Pectin lyase-like"/>
    <property type="match status" value="1"/>
</dbReference>
<dbReference type="SMART" id="SM00710">
    <property type="entry name" value="PbH1"/>
    <property type="match status" value="6"/>
</dbReference>
<dbReference type="InterPro" id="IPR051801">
    <property type="entry name" value="GH28_Enzymes"/>
</dbReference>
<feature type="transmembrane region" description="Helical" evidence="5">
    <location>
        <begin position="21"/>
        <end position="43"/>
    </location>
</feature>
<evidence type="ECO:0000256" key="4">
    <source>
        <dbReference type="RuleBase" id="RU361169"/>
    </source>
</evidence>
<dbReference type="GO" id="GO:0005975">
    <property type="term" value="P:carbohydrate metabolic process"/>
    <property type="evidence" value="ECO:0007669"/>
    <property type="project" value="InterPro"/>
</dbReference>
<dbReference type="InterPro" id="IPR000743">
    <property type="entry name" value="Glyco_hydro_28"/>
</dbReference>
<accession>A0A328D8B8</accession>
<evidence type="ECO:0000313" key="7">
    <source>
        <dbReference type="Proteomes" id="UP000249390"/>
    </source>
</evidence>
<dbReference type="GO" id="GO:0004650">
    <property type="term" value="F:polygalacturonase activity"/>
    <property type="evidence" value="ECO:0007669"/>
    <property type="project" value="InterPro"/>
</dbReference>
<dbReference type="InterPro" id="IPR012334">
    <property type="entry name" value="Pectin_lyas_fold"/>
</dbReference>
<comment type="caution">
    <text evidence="6">The sequence shown here is derived from an EMBL/GenBank/DDBJ whole genome shotgun (WGS) entry which is preliminary data.</text>
</comment>
<dbReference type="AlphaFoldDB" id="A0A328D8B8"/>
<gene>
    <name evidence="6" type="ORF">DM860_010214</name>
</gene>
<organism evidence="6 7">
    <name type="scientific">Cuscuta australis</name>
    <dbReference type="NCBI Taxonomy" id="267555"/>
    <lineage>
        <taxon>Eukaryota</taxon>
        <taxon>Viridiplantae</taxon>
        <taxon>Streptophyta</taxon>
        <taxon>Embryophyta</taxon>
        <taxon>Tracheophyta</taxon>
        <taxon>Spermatophyta</taxon>
        <taxon>Magnoliopsida</taxon>
        <taxon>eudicotyledons</taxon>
        <taxon>Gunneridae</taxon>
        <taxon>Pentapetalae</taxon>
        <taxon>asterids</taxon>
        <taxon>lamiids</taxon>
        <taxon>Solanales</taxon>
        <taxon>Convolvulaceae</taxon>
        <taxon>Cuscuteae</taxon>
        <taxon>Cuscuta</taxon>
        <taxon>Cuscuta subgen. Grammica</taxon>
        <taxon>Cuscuta sect. Cleistogrammica</taxon>
    </lineage>
</organism>
<keyword evidence="3 4" id="KW-0326">Glycosidase</keyword>
<dbReference type="InterPro" id="IPR006626">
    <property type="entry name" value="PbH1"/>
</dbReference>
<keyword evidence="5" id="KW-0812">Transmembrane</keyword>
<keyword evidence="7" id="KW-1185">Reference proteome</keyword>
<proteinExistence type="inferred from homology"/>
<name>A0A328D8B8_9ASTE</name>
<keyword evidence="2 4" id="KW-0378">Hydrolase</keyword>
<keyword evidence="5" id="KW-0472">Membrane</keyword>
<keyword evidence="5" id="KW-1133">Transmembrane helix</keyword>